<accession>A0A7W9HI93</accession>
<dbReference type="PIRSF" id="PIRSF017393">
    <property type="entry name" value="MTase_SAV2177"/>
    <property type="match status" value="1"/>
</dbReference>
<gene>
    <name evidence="1" type="ORF">F4560_002214</name>
</gene>
<sequence length="279" mass="30783">MNETPSWAPPGIDTTKASISRMYDYLLGGDHNFEVDREFARGLLEKVPEAPEVALLNKKFLRRGVEHCLREGIRQFLDLGSGIPTAGVVGNVHEIAWEHDPSCRVVYVDREPVAFAYGRAILEGEERAAMVSADLTDPDEVLALPEVRRLIDFDRPVCLLMLGVLHYVHDDDDPARLVARYRDVLAPGSHLLVTHGTEGDNPVVLRSAIAMSKDTDTPAYMRTAEEVTEFFAGFELLDPGVVCTPDWRPNSTGPDSTRPVSETARRLAVAGVGRKPGVR</sequence>
<name>A0A7W9HI93_9PSEU</name>
<keyword evidence="1" id="KW-0808">Transferase</keyword>
<dbReference type="InterPro" id="IPR029063">
    <property type="entry name" value="SAM-dependent_MTases_sf"/>
</dbReference>
<proteinExistence type="predicted"/>
<evidence type="ECO:0000313" key="2">
    <source>
        <dbReference type="Proteomes" id="UP000552097"/>
    </source>
</evidence>
<comment type="caution">
    <text evidence="1">The sequence shown here is derived from an EMBL/GenBank/DDBJ whole genome shotgun (WGS) entry which is preliminary data.</text>
</comment>
<dbReference type="Proteomes" id="UP000552097">
    <property type="component" value="Unassembled WGS sequence"/>
</dbReference>
<reference evidence="1 2" key="1">
    <citation type="submission" date="2020-08" db="EMBL/GenBank/DDBJ databases">
        <title>Sequencing the genomes of 1000 actinobacteria strains.</title>
        <authorList>
            <person name="Klenk H.-P."/>
        </authorList>
    </citation>
    <scope>NUCLEOTIDE SEQUENCE [LARGE SCALE GENOMIC DNA]</scope>
    <source>
        <strain evidence="1 2">DSM 45486</strain>
    </source>
</reference>
<dbReference type="SUPFAM" id="SSF53335">
    <property type="entry name" value="S-adenosyl-L-methionine-dependent methyltransferases"/>
    <property type="match status" value="1"/>
</dbReference>
<dbReference type="Gene3D" id="3.40.50.150">
    <property type="entry name" value="Vaccinia Virus protein VP39"/>
    <property type="match status" value="1"/>
</dbReference>
<protein>
    <submittedName>
        <fullName evidence="1">SAM-dependent methyltransferase</fullName>
    </submittedName>
</protein>
<dbReference type="InterPro" id="IPR006764">
    <property type="entry name" value="SAM_dep_MeTrfase_SAV2177_type"/>
</dbReference>
<dbReference type="AlphaFoldDB" id="A0A7W9HI93"/>
<dbReference type="GO" id="GO:0008168">
    <property type="term" value="F:methyltransferase activity"/>
    <property type="evidence" value="ECO:0007669"/>
    <property type="project" value="UniProtKB-KW"/>
</dbReference>
<dbReference type="EMBL" id="JACHMO010000001">
    <property type="protein sequence ID" value="MBB5802446.1"/>
    <property type="molecule type" value="Genomic_DNA"/>
</dbReference>
<organism evidence="1 2">
    <name type="scientific">Saccharothrix ecbatanensis</name>
    <dbReference type="NCBI Taxonomy" id="1105145"/>
    <lineage>
        <taxon>Bacteria</taxon>
        <taxon>Bacillati</taxon>
        <taxon>Actinomycetota</taxon>
        <taxon>Actinomycetes</taxon>
        <taxon>Pseudonocardiales</taxon>
        <taxon>Pseudonocardiaceae</taxon>
        <taxon>Saccharothrix</taxon>
    </lineage>
</organism>
<keyword evidence="1" id="KW-0489">Methyltransferase</keyword>
<keyword evidence="2" id="KW-1185">Reference proteome</keyword>
<dbReference type="GO" id="GO:0032259">
    <property type="term" value="P:methylation"/>
    <property type="evidence" value="ECO:0007669"/>
    <property type="project" value="UniProtKB-KW"/>
</dbReference>
<evidence type="ECO:0000313" key="1">
    <source>
        <dbReference type="EMBL" id="MBB5802446.1"/>
    </source>
</evidence>
<dbReference type="RefSeq" id="WP_221483449.1">
    <property type="nucleotide sequence ID" value="NZ_JACHMO010000001.1"/>
</dbReference>
<dbReference type="CDD" id="cd02440">
    <property type="entry name" value="AdoMet_MTases"/>
    <property type="match status" value="1"/>
</dbReference>
<dbReference type="Pfam" id="PF04672">
    <property type="entry name" value="Methyltransf_19"/>
    <property type="match status" value="1"/>
</dbReference>